<organism evidence="3 4">
    <name type="scientific">Cellulomonas triticagri</name>
    <dbReference type="NCBI Taxonomy" id="2483352"/>
    <lineage>
        <taxon>Bacteria</taxon>
        <taxon>Bacillati</taxon>
        <taxon>Actinomycetota</taxon>
        <taxon>Actinomycetes</taxon>
        <taxon>Micrococcales</taxon>
        <taxon>Cellulomonadaceae</taxon>
        <taxon>Cellulomonas</taxon>
    </lineage>
</organism>
<feature type="region of interest" description="Disordered" evidence="1">
    <location>
        <begin position="1"/>
        <end position="40"/>
    </location>
</feature>
<dbReference type="EMBL" id="RFFI01000049">
    <property type="protein sequence ID" value="RMI09441.1"/>
    <property type="molecule type" value="Genomic_DNA"/>
</dbReference>
<feature type="transmembrane region" description="Helical" evidence="2">
    <location>
        <begin position="236"/>
        <end position="258"/>
    </location>
</feature>
<comment type="caution">
    <text evidence="3">The sequence shown here is derived from an EMBL/GenBank/DDBJ whole genome shotgun (WGS) entry which is preliminary data.</text>
</comment>
<dbReference type="InterPro" id="IPR025238">
    <property type="entry name" value="DUF4184"/>
</dbReference>
<name>A0A3M2JBF6_9CELL</name>
<keyword evidence="2" id="KW-1133">Transmembrane helix</keyword>
<sequence>MTPVPACRARPGHGSPGAVPRDHTVLPGSDPGWTPSRRAGAEAGPVPFTLAHPAAVLPLARRPLVPAALVAGSLSPDVPYFVPLPRSAGTWYEPFVNATTTHAWPGALSVAVPTGLLLVGLWWVVRGPARDLLGVHRDAAAPASRALPTTHAPRALARTVLSVALGVLTHVVWDSFTHGDGVVVQHVAWLREPLVGSVTAGRVLQHTSTAVGLGALAVVAVRALRRHRTRLAVDRGRVAVLVGLAVAAAVGATVAVAGTDAPGVEVALAAAAKGGGTALVTAVLVAAGAYRLARDARPRTAGRRAATGL</sequence>
<dbReference type="Proteomes" id="UP000269289">
    <property type="component" value="Unassembled WGS sequence"/>
</dbReference>
<proteinExistence type="predicted"/>
<keyword evidence="4" id="KW-1185">Reference proteome</keyword>
<dbReference type="AlphaFoldDB" id="A0A3M2JBF6"/>
<feature type="transmembrane region" description="Helical" evidence="2">
    <location>
        <begin position="203"/>
        <end position="224"/>
    </location>
</feature>
<keyword evidence="2" id="KW-0812">Transmembrane</keyword>
<gene>
    <name evidence="3" type="ORF">EBM89_10385</name>
</gene>
<evidence type="ECO:0000313" key="3">
    <source>
        <dbReference type="EMBL" id="RMI09441.1"/>
    </source>
</evidence>
<feature type="transmembrane region" description="Helical" evidence="2">
    <location>
        <begin position="270"/>
        <end position="293"/>
    </location>
</feature>
<protein>
    <submittedName>
        <fullName evidence="3">DUF4184 family protein</fullName>
    </submittedName>
</protein>
<evidence type="ECO:0000256" key="2">
    <source>
        <dbReference type="SAM" id="Phobius"/>
    </source>
</evidence>
<feature type="transmembrane region" description="Helical" evidence="2">
    <location>
        <begin position="102"/>
        <end position="125"/>
    </location>
</feature>
<evidence type="ECO:0000313" key="4">
    <source>
        <dbReference type="Proteomes" id="UP000269289"/>
    </source>
</evidence>
<reference evidence="3 4" key="1">
    <citation type="submission" date="2018-10" db="EMBL/GenBank/DDBJ databases">
        <title>Isolation, diversity and antifungal activity of actinobacteria from wheat.</title>
        <authorList>
            <person name="Han C."/>
        </authorList>
    </citation>
    <scope>NUCLEOTIDE SEQUENCE [LARGE SCALE GENOMIC DNA]</scope>
    <source>
        <strain evidence="3 4">NEAU-YY56</strain>
    </source>
</reference>
<accession>A0A3M2JBF6</accession>
<dbReference type="Pfam" id="PF13803">
    <property type="entry name" value="DUF4184"/>
    <property type="match status" value="1"/>
</dbReference>
<keyword evidence="2" id="KW-0472">Membrane</keyword>
<evidence type="ECO:0000256" key="1">
    <source>
        <dbReference type="SAM" id="MobiDB-lite"/>
    </source>
</evidence>